<evidence type="ECO:0000256" key="1">
    <source>
        <dbReference type="ARBA" id="ARBA00007409"/>
    </source>
</evidence>
<dbReference type="SUPFAM" id="SSF52833">
    <property type="entry name" value="Thioredoxin-like"/>
    <property type="match status" value="1"/>
</dbReference>
<dbReference type="InterPro" id="IPR036282">
    <property type="entry name" value="Glutathione-S-Trfase_C_sf"/>
</dbReference>
<dbReference type="PANTHER" id="PTHR43968">
    <property type="match status" value="1"/>
</dbReference>
<feature type="compositionally biased region" description="Pro residues" evidence="2">
    <location>
        <begin position="171"/>
        <end position="189"/>
    </location>
</feature>
<dbReference type="SUPFAM" id="SSF47616">
    <property type="entry name" value="GST C-terminal domain-like"/>
    <property type="match status" value="1"/>
</dbReference>
<feature type="compositionally biased region" description="Basic and acidic residues" evidence="2">
    <location>
        <begin position="410"/>
        <end position="420"/>
    </location>
</feature>
<evidence type="ECO:0000313" key="4">
    <source>
        <dbReference type="EMBL" id="KAJ9157377.1"/>
    </source>
</evidence>
<feature type="compositionally biased region" description="Low complexity" evidence="2">
    <location>
        <begin position="110"/>
        <end position="126"/>
    </location>
</feature>
<feature type="region of interest" description="Disordered" evidence="2">
    <location>
        <begin position="1"/>
        <end position="77"/>
    </location>
</feature>
<reference evidence="4" key="1">
    <citation type="submission" date="2022-07" db="EMBL/GenBank/DDBJ databases">
        <title>Fungi with potential for degradation of polypropylene.</title>
        <authorList>
            <person name="Gostincar C."/>
        </authorList>
    </citation>
    <scope>NUCLEOTIDE SEQUENCE</scope>
    <source>
        <strain evidence="4">EXF-13308</strain>
    </source>
</reference>
<evidence type="ECO:0000313" key="5">
    <source>
        <dbReference type="Proteomes" id="UP001174694"/>
    </source>
</evidence>
<feature type="region of interest" description="Disordered" evidence="2">
    <location>
        <begin position="108"/>
        <end position="251"/>
    </location>
</feature>
<dbReference type="InterPro" id="IPR004045">
    <property type="entry name" value="Glutathione_S-Trfase_N"/>
</dbReference>
<dbReference type="Pfam" id="PF13417">
    <property type="entry name" value="GST_N_3"/>
    <property type="match status" value="1"/>
</dbReference>
<dbReference type="CDD" id="cd00570">
    <property type="entry name" value="GST_N_family"/>
    <property type="match status" value="1"/>
</dbReference>
<dbReference type="InterPro" id="IPR036249">
    <property type="entry name" value="Thioredoxin-like_sf"/>
</dbReference>
<dbReference type="GO" id="GO:0005737">
    <property type="term" value="C:cytoplasm"/>
    <property type="evidence" value="ECO:0007669"/>
    <property type="project" value="TreeGrafter"/>
</dbReference>
<feature type="compositionally biased region" description="Basic residues" evidence="2">
    <location>
        <begin position="19"/>
        <end position="34"/>
    </location>
</feature>
<dbReference type="SFLD" id="SFLDS00019">
    <property type="entry name" value="Glutathione_Transferase_(cytos"/>
    <property type="match status" value="1"/>
</dbReference>
<dbReference type="PANTHER" id="PTHR43968:SF6">
    <property type="entry name" value="GLUTATHIONE S-TRANSFERASE OMEGA"/>
    <property type="match status" value="1"/>
</dbReference>
<dbReference type="CDD" id="cd00299">
    <property type="entry name" value="GST_C_family"/>
    <property type="match status" value="1"/>
</dbReference>
<comment type="similarity">
    <text evidence="1">Belongs to the GST superfamily.</text>
</comment>
<protein>
    <submittedName>
        <fullName evidence="4">Casein kinase II subunit beta</fullName>
    </submittedName>
</protein>
<dbReference type="SFLD" id="SFLDG00358">
    <property type="entry name" value="Main_(cytGST)"/>
    <property type="match status" value="1"/>
</dbReference>
<accession>A0AA38SF67</accession>
<evidence type="ECO:0000256" key="2">
    <source>
        <dbReference type="SAM" id="MobiDB-lite"/>
    </source>
</evidence>
<keyword evidence="5" id="KW-1185">Reference proteome</keyword>
<proteinExistence type="inferred from homology"/>
<keyword evidence="4" id="KW-0808">Transferase</keyword>
<feature type="domain" description="GST N-terminal" evidence="3">
    <location>
        <begin position="474"/>
        <end position="552"/>
    </location>
</feature>
<dbReference type="InterPro" id="IPR040079">
    <property type="entry name" value="Glutathione_S-Trfase"/>
</dbReference>
<feature type="compositionally biased region" description="Low complexity" evidence="2">
    <location>
        <begin position="35"/>
        <end position="46"/>
    </location>
</feature>
<dbReference type="Gene3D" id="1.20.1050.10">
    <property type="match status" value="1"/>
</dbReference>
<gene>
    <name evidence="4" type="ORF">NKR23_g86</name>
</gene>
<feature type="region of interest" description="Disordered" evidence="2">
    <location>
        <begin position="397"/>
        <end position="469"/>
    </location>
</feature>
<dbReference type="PROSITE" id="PS50404">
    <property type="entry name" value="GST_NTER"/>
    <property type="match status" value="1"/>
</dbReference>
<feature type="region of interest" description="Disordered" evidence="2">
    <location>
        <begin position="311"/>
        <end position="337"/>
    </location>
</feature>
<dbReference type="AlphaFoldDB" id="A0AA38SF67"/>
<dbReference type="Gene3D" id="3.40.30.10">
    <property type="entry name" value="Glutaredoxin"/>
    <property type="match status" value="1"/>
</dbReference>
<dbReference type="EMBL" id="JANBVO010000001">
    <property type="protein sequence ID" value="KAJ9157377.1"/>
    <property type="molecule type" value="Genomic_DNA"/>
</dbReference>
<feature type="compositionally biased region" description="Low complexity" evidence="2">
    <location>
        <begin position="441"/>
        <end position="452"/>
    </location>
</feature>
<feature type="compositionally biased region" description="Low complexity" evidence="2">
    <location>
        <begin position="161"/>
        <end position="170"/>
    </location>
</feature>
<sequence>MDSSAAAFTTGPPQQLSHHSQHQHHHQQHQRRQHPAASAAAAAGPAPHRPAQPRGQPPLQQPPPRHLRVLQQQHQPALAQAIPTEYAAPDAAVFHHHLVQQTAPPAFGTQQHAQLSPPLPLHAPAAVGPQQPRQRAASIRRTGTVIAVGDAGPSPQHRSSAPPQQQQLQQPPQPLRAPHPAPGSGPLPGTPHQSPHGQFGVLTPASMPAQHQQQRDEDGEDDDEDASGYIGGEPESGAAAESRPHGHLSTRIVLDPPDLQMWRERLFNVDDLIILTDEEFETYFPHIDNVYSHRSTQKYKRKPFVSHYWDCRMKGRPPGTPKSDDPNKKKRKRSARERDLCDVKIKITEYFPGASLGMLDLPPSGDGVTSLPPTAFSGAGVSSQRFWTVQRVNGNGANGKGDGIAGPHKHTLEKSDEIKKNSVQRWLAGQVKEARKTQKGQQPHQQQQQPHQQQRHRRPTGAAAATAKRHARESDLKLYAACFCPFSQRVWVALEAKGLPYQYLETDPFAKPRQLLEANPRGLVPAIRSGDWACGESTVILEYLEDLDSQVCLYPTEPRLRANCRLWVDHVNTRVVPGFYALLRAAEPGRAREEAVERLQHAVGELVQAADERGPYFLGPSLCLVDVHFAPFALRLSRVLGPLREWTGAAPGTRWEAWVQALERNPHVRATTSEGGVYLETADLLLAGEPAGLR</sequence>
<keyword evidence="4" id="KW-0418">Kinase</keyword>
<dbReference type="Proteomes" id="UP001174694">
    <property type="component" value="Unassembled WGS sequence"/>
</dbReference>
<comment type="caution">
    <text evidence="4">The sequence shown here is derived from an EMBL/GenBank/DDBJ whole genome shotgun (WGS) entry which is preliminary data.</text>
</comment>
<feature type="compositionally biased region" description="Acidic residues" evidence="2">
    <location>
        <begin position="217"/>
        <end position="226"/>
    </location>
</feature>
<name>A0AA38SF67_9PEZI</name>
<evidence type="ECO:0000259" key="3">
    <source>
        <dbReference type="PROSITE" id="PS50404"/>
    </source>
</evidence>
<dbReference type="InterPro" id="IPR050983">
    <property type="entry name" value="GST_Omega/HSP26"/>
</dbReference>
<feature type="compositionally biased region" description="Pro residues" evidence="2">
    <location>
        <begin position="47"/>
        <end position="64"/>
    </location>
</feature>
<organism evidence="4 5">
    <name type="scientific">Pleurostoma richardsiae</name>
    <dbReference type="NCBI Taxonomy" id="41990"/>
    <lineage>
        <taxon>Eukaryota</taxon>
        <taxon>Fungi</taxon>
        <taxon>Dikarya</taxon>
        <taxon>Ascomycota</taxon>
        <taxon>Pezizomycotina</taxon>
        <taxon>Sordariomycetes</taxon>
        <taxon>Sordariomycetidae</taxon>
        <taxon>Calosphaeriales</taxon>
        <taxon>Pleurostomataceae</taxon>
        <taxon>Pleurostoma</taxon>
    </lineage>
</organism>
<dbReference type="GO" id="GO:0016301">
    <property type="term" value="F:kinase activity"/>
    <property type="evidence" value="ECO:0007669"/>
    <property type="project" value="UniProtKB-KW"/>
</dbReference>